<dbReference type="Proteomes" id="UP000006565">
    <property type="component" value="Chromosome"/>
</dbReference>
<dbReference type="InterPro" id="IPR013767">
    <property type="entry name" value="PAS_fold"/>
</dbReference>
<dbReference type="Pfam" id="PF13426">
    <property type="entry name" value="PAS_9"/>
    <property type="match status" value="1"/>
</dbReference>
<accession>E1RHZ1</accession>
<dbReference type="EC" id="2.7.13.3" evidence="2"/>
<dbReference type="PROSITE" id="PS50113">
    <property type="entry name" value="PAC"/>
    <property type="match status" value="5"/>
</dbReference>
<dbReference type="InterPro" id="IPR001789">
    <property type="entry name" value="Sig_transdc_resp-reg_receiver"/>
</dbReference>
<feature type="domain" description="PAS" evidence="9">
    <location>
        <begin position="511"/>
        <end position="594"/>
    </location>
</feature>
<feature type="domain" description="PAS" evidence="9">
    <location>
        <begin position="386"/>
        <end position="456"/>
    </location>
</feature>
<dbReference type="STRING" id="679926.Mpet_0602"/>
<dbReference type="eggNOG" id="arCOG06192">
    <property type="taxonomic scope" value="Archaea"/>
</dbReference>
<feature type="domain" description="Histidine kinase" evidence="7">
    <location>
        <begin position="877"/>
        <end position="976"/>
    </location>
</feature>
<dbReference type="Pfam" id="PF02518">
    <property type="entry name" value="HATPase_c"/>
    <property type="match status" value="1"/>
</dbReference>
<dbReference type="SMART" id="SM00448">
    <property type="entry name" value="REC"/>
    <property type="match status" value="1"/>
</dbReference>
<dbReference type="SUPFAM" id="SSF55874">
    <property type="entry name" value="ATPase domain of HSP90 chaperone/DNA topoisomerase II/histidine kinase"/>
    <property type="match status" value="1"/>
</dbReference>
<dbReference type="eggNOG" id="arCOG02352">
    <property type="taxonomic scope" value="Archaea"/>
</dbReference>
<dbReference type="Gene3D" id="3.40.50.2300">
    <property type="match status" value="1"/>
</dbReference>
<dbReference type="PANTHER" id="PTHR43304">
    <property type="entry name" value="PHYTOCHROME-LIKE PROTEIN CPH1"/>
    <property type="match status" value="1"/>
</dbReference>
<evidence type="ECO:0000256" key="2">
    <source>
        <dbReference type="ARBA" id="ARBA00012438"/>
    </source>
</evidence>
<dbReference type="HOGENOM" id="CLU_000445_114_58_2"/>
<dbReference type="InterPro" id="IPR000014">
    <property type="entry name" value="PAS"/>
</dbReference>
<dbReference type="PROSITE" id="PS50109">
    <property type="entry name" value="HIS_KIN"/>
    <property type="match status" value="1"/>
</dbReference>
<evidence type="ECO:0000259" key="9">
    <source>
        <dbReference type="PROSITE" id="PS50112"/>
    </source>
</evidence>
<dbReference type="InterPro" id="IPR013656">
    <property type="entry name" value="PAS_4"/>
</dbReference>
<dbReference type="InterPro" id="IPR003594">
    <property type="entry name" value="HATPase_dom"/>
</dbReference>
<proteinExistence type="predicted"/>
<dbReference type="OrthoDB" id="230688at2157"/>
<dbReference type="Gene3D" id="3.30.450.20">
    <property type="entry name" value="PAS domain"/>
    <property type="match status" value="5"/>
</dbReference>
<evidence type="ECO:0000256" key="3">
    <source>
        <dbReference type="ARBA" id="ARBA00022553"/>
    </source>
</evidence>
<protein>
    <recommendedName>
        <fullName evidence="2">histidine kinase</fullName>
        <ecNumber evidence="2">2.7.13.3</ecNumber>
    </recommendedName>
</protein>
<dbReference type="InterPro" id="IPR052162">
    <property type="entry name" value="Sensor_kinase/Photoreceptor"/>
</dbReference>
<evidence type="ECO:0000259" key="8">
    <source>
        <dbReference type="PROSITE" id="PS50110"/>
    </source>
</evidence>
<dbReference type="InterPro" id="IPR036890">
    <property type="entry name" value="HATPase_C_sf"/>
</dbReference>
<feature type="domain" description="PAC" evidence="10">
    <location>
        <begin position="715"/>
        <end position="767"/>
    </location>
</feature>
<evidence type="ECO:0000256" key="5">
    <source>
        <dbReference type="ARBA" id="ARBA00022777"/>
    </source>
</evidence>
<dbReference type="PROSITE" id="PS50112">
    <property type="entry name" value="PAS"/>
    <property type="match status" value="5"/>
</dbReference>
<dbReference type="InterPro" id="IPR001610">
    <property type="entry name" value="PAC"/>
</dbReference>
<evidence type="ECO:0000259" key="10">
    <source>
        <dbReference type="PROSITE" id="PS50113"/>
    </source>
</evidence>
<keyword evidence="3 6" id="KW-0597">Phosphoprotein</keyword>
<feature type="domain" description="PAS" evidence="9">
    <location>
        <begin position="134"/>
        <end position="204"/>
    </location>
</feature>
<feature type="domain" description="PAC" evidence="10">
    <location>
        <begin position="207"/>
        <end position="259"/>
    </location>
</feature>
<feature type="domain" description="PAC" evidence="10">
    <location>
        <begin position="459"/>
        <end position="511"/>
    </location>
</feature>
<evidence type="ECO:0000256" key="1">
    <source>
        <dbReference type="ARBA" id="ARBA00000085"/>
    </source>
</evidence>
<dbReference type="AlphaFoldDB" id="E1RHZ1"/>
<dbReference type="Pfam" id="PF00989">
    <property type="entry name" value="PAS"/>
    <property type="match status" value="1"/>
</dbReference>
<dbReference type="InterPro" id="IPR013655">
    <property type="entry name" value="PAS_fold_3"/>
</dbReference>
<dbReference type="eggNOG" id="arCOG02385">
    <property type="taxonomic scope" value="Archaea"/>
</dbReference>
<dbReference type="eggNOG" id="arCOG06193">
    <property type="taxonomic scope" value="Archaea"/>
</dbReference>
<dbReference type="EMBL" id="CP002117">
    <property type="protein sequence ID" value="ADN35376.1"/>
    <property type="molecule type" value="Genomic_DNA"/>
</dbReference>
<dbReference type="SUPFAM" id="SSF52172">
    <property type="entry name" value="CheY-like"/>
    <property type="match status" value="1"/>
</dbReference>
<evidence type="ECO:0000259" key="7">
    <source>
        <dbReference type="PROSITE" id="PS50109"/>
    </source>
</evidence>
<feature type="modified residue" description="4-aspartylphosphate" evidence="6">
    <location>
        <position position="53"/>
    </location>
</feature>
<sequence length="983" mass="112799">MIKVLHVDDEPALVEITKGFLEKSGEFEVTTFTSAVDAIKDLETTSYDVLISDYEMPALDGIEFLKRLRGKGIDTPFIIFSGRGREDVLIEAINNGADFYLQKGGKPKAQFAELENMIRQSVSRKMAEKELKKSEERYRAVVESQTELICRFLPNGTIIFANDAFCNYYGIAYDALIGHKLNHDVPEEEIPSLKRHFSDLTPDDPVGDVEHRVILPNGEVRWQQWSDRAIFDDSGKLSEFQSVGRDVTQQKLMQIDLQEKVNYVQALMDTMPAPVFYRDTKGIYHDCNRAFEEFVGLPKEKIKGMTIHEFFDKDFADHYAMRDQEIVRNPHIQQYEYAANNSRGEIIDVLFSKTARFAADGTVDGIVGVIVDISDRKKMERELKKEFNYVQALMDTMPAPVFYRDTKGIYHDCNRAFEELVGLSKAEIIGKTIHDFFEKDLADHYAMMDQKIVDNPHVQLYEYEINNAKGERSDVLFSKTARFAADGTVDGIVGVIMDISERKKMERELIEEVNFVQALKDTIPAPVFYRDVNGIYHDCNLAFEELVGLSRDEIIGKTIHDFFNKDLADVYTLKDQEIIQNPHVQQYEYAINNSKGEIIDVLFSKTALFKADGSVAGVVGVILDISNRKQMEKQLRESEIKLRTLADFTYDLESWMSPEKEYIYISPSCKRITGYPAEDFYNSPMETLQKIVHPDDWPRVYNHYNTMSEDMRNIIQFDFRIITKDGEMKWISHNCQPVYDSDGKWAGRREAKRDITFRKKIEEELSKANAKLNLLSSVTRHDVLNQVTALYGYTELARELYDGNEGFNDILTKMEGLMGTIERQISFTKDYQEIGIDTPLWQHLGETIKNAAIMLSMNDISIDIETGDYEIFADPLFNKVVYNLIENSLRHGGEGISEVRFSVEEKDDRFIFVYEDNGKGISYENKEKVLIKGFGENTGYGLFLTENILSITGMKIHECGVPGEGVRFEIDVPKDRIRKAILS</sequence>
<dbReference type="GO" id="GO:0000160">
    <property type="term" value="P:phosphorelay signal transduction system"/>
    <property type="evidence" value="ECO:0007669"/>
    <property type="project" value="InterPro"/>
</dbReference>
<dbReference type="SUPFAM" id="SSF55785">
    <property type="entry name" value="PYP-like sensor domain (PAS domain)"/>
    <property type="match status" value="5"/>
</dbReference>
<dbReference type="RefSeq" id="WP_013328554.1">
    <property type="nucleotide sequence ID" value="NC_014507.1"/>
</dbReference>
<dbReference type="KEGG" id="mpi:Mpet_0602"/>
<dbReference type="InterPro" id="IPR011006">
    <property type="entry name" value="CheY-like_superfamily"/>
</dbReference>
<dbReference type="SMART" id="SM00387">
    <property type="entry name" value="HATPase_c"/>
    <property type="match status" value="1"/>
</dbReference>
<evidence type="ECO:0000256" key="4">
    <source>
        <dbReference type="ARBA" id="ARBA00022679"/>
    </source>
</evidence>
<dbReference type="InterPro" id="IPR035965">
    <property type="entry name" value="PAS-like_dom_sf"/>
</dbReference>
<dbReference type="InterPro" id="IPR005467">
    <property type="entry name" value="His_kinase_dom"/>
</dbReference>
<dbReference type="InterPro" id="IPR000700">
    <property type="entry name" value="PAS-assoc_C"/>
</dbReference>
<dbReference type="Pfam" id="PF00072">
    <property type="entry name" value="Response_reg"/>
    <property type="match status" value="1"/>
</dbReference>
<dbReference type="PROSITE" id="PS50110">
    <property type="entry name" value="RESPONSE_REGULATORY"/>
    <property type="match status" value="1"/>
</dbReference>
<feature type="domain" description="Response regulatory" evidence="8">
    <location>
        <begin position="3"/>
        <end position="118"/>
    </location>
</feature>
<feature type="domain" description="PAS" evidence="9">
    <location>
        <begin position="260"/>
        <end position="314"/>
    </location>
</feature>
<dbReference type="CDD" id="cd00130">
    <property type="entry name" value="PAS"/>
    <property type="match status" value="5"/>
</dbReference>
<dbReference type="NCBIfam" id="TIGR00229">
    <property type="entry name" value="sensory_box"/>
    <property type="match status" value="5"/>
</dbReference>
<keyword evidence="4" id="KW-0808">Transferase</keyword>
<dbReference type="SMART" id="SM00086">
    <property type="entry name" value="PAC"/>
    <property type="match status" value="5"/>
</dbReference>
<keyword evidence="12" id="KW-1185">Reference proteome</keyword>
<evidence type="ECO:0000313" key="11">
    <source>
        <dbReference type="EMBL" id="ADN35376.1"/>
    </source>
</evidence>
<dbReference type="GeneID" id="9743051"/>
<gene>
    <name evidence="11" type="ordered locus">Mpet_0602</name>
</gene>
<feature type="domain" description="PAC" evidence="10">
    <location>
        <begin position="585"/>
        <end position="637"/>
    </location>
</feature>
<comment type="catalytic activity">
    <reaction evidence="1">
        <text>ATP + protein L-histidine = ADP + protein N-phospho-L-histidine.</text>
        <dbReference type="EC" id="2.7.13.3"/>
    </reaction>
</comment>
<reference evidence="11 12" key="1">
    <citation type="journal article" date="2010" name="Stand. Genomic Sci.">
        <title>Complete genome sequence of Methanoplanus petrolearius type strain (SEBR 4847).</title>
        <authorList>
            <person name="Brambilla E."/>
            <person name="Djao O.D."/>
            <person name="Daligault H."/>
            <person name="Lapidus A."/>
            <person name="Lucas S."/>
            <person name="Hammon N."/>
            <person name="Nolan M."/>
            <person name="Tice H."/>
            <person name="Cheng J.F."/>
            <person name="Han C."/>
            <person name="Tapia R."/>
            <person name="Goodwin L."/>
            <person name="Pitluck S."/>
            <person name="Liolios K."/>
            <person name="Ivanova N."/>
            <person name="Mavromatis K."/>
            <person name="Mikhailova N."/>
            <person name="Pati A."/>
            <person name="Chen A."/>
            <person name="Palaniappan K."/>
            <person name="Land M."/>
            <person name="Hauser L."/>
            <person name="Chang Y.J."/>
            <person name="Jeffries C.D."/>
            <person name="Rohde M."/>
            <person name="Spring S."/>
            <person name="Sikorski J."/>
            <person name="Goker M."/>
            <person name="Woyke T."/>
            <person name="Bristow J."/>
            <person name="Eisen J.A."/>
            <person name="Markowitz V."/>
            <person name="Hugenholtz P."/>
            <person name="Kyrpides N.C."/>
            <person name="Klenk H.P."/>
        </authorList>
    </citation>
    <scope>NUCLEOTIDE SEQUENCE [LARGE SCALE GENOMIC DNA]</scope>
    <source>
        <strain evidence="12">DSM 11571 / OCM 486 / SEBR 4847</strain>
    </source>
</reference>
<evidence type="ECO:0000256" key="6">
    <source>
        <dbReference type="PROSITE-ProRule" id="PRU00169"/>
    </source>
</evidence>
<dbReference type="CDD" id="cd00156">
    <property type="entry name" value="REC"/>
    <property type="match status" value="1"/>
</dbReference>
<dbReference type="GO" id="GO:0006355">
    <property type="term" value="P:regulation of DNA-templated transcription"/>
    <property type="evidence" value="ECO:0007669"/>
    <property type="project" value="InterPro"/>
</dbReference>
<dbReference type="PANTHER" id="PTHR43304:SF1">
    <property type="entry name" value="PAC DOMAIN-CONTAINING PROTEIN"/>
    <property type="match status" value="1"/>
</dbReference>
<dbReference type="Pfam" id="PF08447">
    <property type="entry name" value="PAS_3"/>
    <property type="match status" value="1"/>
</dbReference>
<dbReference type="eggNOG" id="arCOG06712">
    <property type="taxonomic scope" value="Archaea"/>
</dbReference>
<dbReference type="GO" id="GO:0004673">
    <property type="term" value="F:protein histidine kinase activity"/>
    <property type="evidence" value="ECO:0007669"/>
    <property type="project" value="UniProtKB-EC"/>
</dbReference>
<dbReference type="Gene3D" id="3.30.565.10">
    <property type="entry name" value="Histidine kinase-like ATPase, C-terminal domain"/>
    <property type="match status" value="1"/>
</dbReference>
<feature type="domain" description="PAS" evidence="9">
    <location>
        <begin position="648"/>
        <end position="711"/>
    </location>
</feature>
<dbReference type="SMART" id="SM00091">
    <property type="entry name" value="PAS"/>
    <property type="match status" value="5"/>
</dbReference>
<name>E1RHZ1_METP4</name>
<dbReference type="Pfam" id="PF08448">
    <property type="entry name" value="PAS_4"/>
    <property type="match status" value="2"/>
</dbReference>
<feature type="domain" description="PAC" evidence="10">
    <location>
        <begin position="333"/>
        <end position="385"/>
    </location>
</feature>
<organism evidence="11 12">
    <name type="scientific">Methanolacinia petrolearia (strain DSM 11571 / OCM 486 / SEBR 4847)</name>
    <name type="common">Methanoplanus petrolearius</name>
    <dbReference type="NCBI Taxonomy" id="679926"/>
    <lineage>
        <taxon>Archaea</taxon>
        <taxon>Methanobacteriati</taxon>
        <taxon>Methanobacteriota</taxon>
        <taxon>Stenosarchaea group</taxon>
        <taxon>Methanomicrobia</taxon>
        <taxon>Methanomicrobiales</taxon>
        <taxon>Methanomicrobiaceae</taxon>
        <taxon>Methanolacinia</taxon>
    </lineage>
</organism>
<keyword evidence="5 11" id="KW-0418">Kinase</keyword>
<evidence type="ECO:0000313" key="12">
    <source>
        <dbReference type="Proteomes" id="UP000006565"/>
    </source>
</evidence>